<evidence type="ECO:0000259" key="1">
    <source>
        <dbReference type="PROSITE" id="PS51186"/>
    </source>
</evidence>
<dbReference type="Gene3D" id="3.40.630.30">
    <property type="match status" value="1"/>
</dbReference>
<dbReference type="Pfam" id="PF13302">
    <property type="entry name" value="Acetyltransf_3"/>
    <property type="match status" value="1"/>
</dbReference>
<dbReference type="InterPro" id="IPR000182">
    <property type="entry name" value="GNAT_dom"/>
</dbReference>
<evidence type="ECO:0000313" key="3">
    <source>
        <dbReference type="Proteomes" id="UP000193689"/>
    </source>
</evidence>
<dbReference type="PROSITE" id="PS51186">
    <property type="entry name" value="GNAT"/>
    <property type="match status" value="1"/>
</dbReference>
<dbReference type="PANTHER" id="PTHR46067">
    <property type="entry name" value="ACYL-COA N-ACYLTRANSFERASES (NAT) SUPERFAMILY PROTEIN"/>
    <property type="match status" value="1"/>
</dbReference>
<sequence length="174" mass="19437">AIVVTEKCYIRPYEHSDATASQPAANDPEVSRFLRNRFPSPYTLENAHSFIKMAIEARPVVDFAVFKSDGTFAGGIGLTPGSDVTYRTYELGYWTGKDAWGQGITTSAVTGFCRWAFVAFPEMLRLEAEVCHENAASVRVLEKAGFIREGVKRQAYCKKGVVMDMIMFSMLRQD</sequence>
<dbReference type="PANTHER" id="PTHR46067:SF27">
    <property type="entry name" value="ACYL-COA N-ACYLTRANSFERASES (NAT) SUPERFAMILY PROTEIN"/>
    <property type="match status" value="1"/>
</dbReference>
<proteinExistence type="predicted"/>
<keyword evidence="2" id="KW-0808">Transferase</keyword>
<keyword evidence="3" id="KW-1185">Reference proteome</keyword>
<dbReference type="STRING" id="1141098.A0A1Y2DSJ4"/>
<feature type="non-terminal residue" evidence="2">
    <location>
        <position position="174"/>
    </location>
</feature>
<dbReference type="OrthoDB" id="630895at2759"/>
<dbReference type="EMBL" id="MCFJ01000009">
    <property type="protein sequence ID" value="ORY62253.1"/>
    <property type="molecule type" value="Genomic_DNA"/>
</dbReference>
<evidence type="ECO:0000313" key="2">
    <source>
        <dbReference type="EMBL" id="ORY62253.1"/>
    </source>
</evidence>
<organism evidence="2 3">
    <name type="scientific">Pseudomassariella vexata</name>
    <dbReference type="NCBI Taxonomy" id="1141098"/>
    <lineage>
        <taxon>Eukaryota</taxon>
        <taxon>Fungi</taxon>
        <taxon>Dikarya</taxon>
        <taxon>Ascomycota</taxon>
        <taxon>Pezizomycotina</taxon>
        <taxon>Sordariomycetes</taxon>
        <taxon>Xylariomycetidae</taxon>
        <taxon>Amphisphaeriales</taxon>
        <taxon>Pseudomassariaceae</taxon>
        <taxon>Pseudomassariella</taxon>
    </lineage>
</organism>
<dbReference type="GeneID" id="63770889"/>
<protein>
    <submittedName>
        <fullName evidence="2">Acetyltransferase</fullName>
    </submittedName>
</protein>
<dbReference type="InterPro" id="IPR016181">
    <property type="entry name" value="Acyl_CoA_acyltransferase"/>
</dbReference>
<comment type="caution">
    <text evidence="2">The sequence shown here is derived from an EMBL/GenBank/DDBJ whole genome shotgun (WGS) entry which is preliminary data.</text>
</comment>
<dbReference type="SUPFAM" id="SSF55729">
    <property type="entry name" value="Acyl-CoA N-acyltransferases (Nat)"/>
    <property type="match status" value="1"/>
</dbReference>
<dbReference type="AlphaFoldDB" id="A0A1Y2DSJ4"/>
<accession>A0A1Y2DSJ4</accession>
<name>A0A1Y2DSJ4_9PEZI</name>
<dbReference type="Proteomes" id="UP000193689">
    <property type="component" value="Unassembled WGS sequence"/>
</dbReference>
<dbReference type="RefSeq" id="XP_040714089.1">
    <property type="nucleotide sequence ID" value="XM_040854677.1"/>
</dbReference>
<feature type="non-terminal residue" evidence="2">
    <location>
        <position position="1"/>
    </location>
</feature>
<feature type="domain" description="N-acetyltransferase" evidence="1">
    <location>
        <begin position="13"/>
        <end position="172"/>
    </location>
</feature>
<dbReference type="InParanoid" id="A0A1Y2DSJ4"/>
<gene>
    <name evidence="2" type="ORF">BCR38DRAFT_313703</name>
</gene>
<reference evidence="2 3" key="1">
    <citation type="submission" date="2016-07" db="EMBL/GenBank/DDBJ databases">
        <title>Pervasive Adenine N6-methylation of Active Genes in Fungi.</title>
        <authorList>
            <consortium name="DOE Joint Genome Institute"/>
            <person name="Mondo S.J."/>
            <person name="Dannebaum R.O."/>
            <person name="Kuo R.C."/>
            <person name="Labutti K."/>
            <person name="Haridas S."/>
            <person name="Kuo A."/>
            <person name="Salamov A."/>
            <person name="Ahrendt S.R."/>
            <person name="Lipzen A."/>
            <person name="Sullivan W."/>
            <person name="Andreopoulos W.B."/>
            <person name="Clum A."/>
            <person name="Lindquist E."/>
            <person name="Daum C."/>
            <person name="Ramamoorthy G.K."/>
            <person name="Gryganskyi A."/>
            <person name="Culley D."/>
            <person name="Magnuson J.K."/>
            <person name="James T.Y."/>
            <person name="O'Malley M.A."/>
            <person name="Stajich J.E."/>
            <person name="Spatafora J.W."/>
            <person name="Visel A."/>
            <person name="Grigoriev I.V."/>
        </authorList>
    </citation>
    <scope>NUCLEOTIDE SEQUENCE [LARGE SCALE GENOMIC DNA]</scope>
    <source>
        <strain evidence="2 3">CBS 129021</strain>
    </source>
</reference>
<dbReference type="GO" id="GO:0016747">
    <property type="term" value="F:acyltransferase activity, transferring groups other than amino-acyl groups"/>
    <property type="evidence" value="ECO:0007669"/>
    <property type="project" value="InterPro"/>
</dbReference>